<dbReference type="CDD" id="cd02612">
    <property type="entry name" value="HAD_PGPPase"/>
    <property type="match status" value="1"/>
</dbReference>
<keyword evidence="2" id="KW-0479">Metal-binding</keyword>
<accession>A0A2W5ZGP5</accession>
<dbReference type="Proteomes" id="UP000248724">
    <property type="component" value="Unassembled WGS sequence"/>
</dbReference>
<comment type="caution">
    <text evidence="5">The sequence shown here is derived from an EMBL/GenBank/DDBJ whole genome shotgun (WGS) entry which is preliminary data.</text>
</comment>
<keyword evidence="4" id="KW-0460">Magnesium</keyword>
<evidence type="ECO:0000256" key="2">
    <source>
        <dbReference type="ARBA" id="ARBA00022723"/>
    </source>
</evidence>
<dbReference type="InterPro" id="IPR050582">
    <property type="entry name" value="HAD-like_SerB"/>
</dbReference>
<sequence>MLRDFAMRICARESSSAPVARTLDCAETAPRLATLDIARMVAEQDRSTRRAAAFFDVDRTLLRGSSLLAVARPMRRAGFMPTRAMLHSLVVQARFSVSGFDEAQIRDAVRGAGALVAGVKAEELMDFARREVPLHVLPRVHAEARARIAWHRERGDLVFLVSSSPAQFISVLGSIIGVDGVAGTVAELRDGRYTGRILRLCHGTGKADAVRELAAAHHVDLALSHAYGDSFASDLPMLESVGHPVCVNGDRALTAHAQRLGWPIERFQRISLRPSPGRLSRVPARVATLSGPAVRRAHGHVRNTARALREL</sequence>
<dbReference type="PANTHER" id="PTHR43344:SF13">
    <property type="entry name" value="PHOSPHATASE RV3661-RELATED"/>
    <property type="match status" value="1"/>
</dbReference>
<gene>
    <name evidence="5" type="ORF">DLM65_02720</name>
</gene>
<dbReference type="Pfam" id="PF12710">
    <property type="entry name" value="HAD"/>
    <property type="match status" value="1"/>
</dbReference>
<dbReference type="EMBL" id="QHBU01000046">
    <property type="protein sequence ID" value="PZR83097.1"/>
    <property type="molecule type" value="Genomic_DNA"/>
</dbReference>
<dbReference type="GO" id="GO:0016787">
    <property type="term" value="F:hydrolase activity"/>
    <property type="evidence" value="ECO:0007669"/>
    <property type="project" value="UniProtKB-KW"/>
</dbReference>
<dbReference type="SUPFAM" id="SSF56784">
    <property type="entry name" value="HAD-like"/>
    <property type="match status" value="1"/>
</dbReference>
<dbReference type="GO" id="GO:0046872">
    <property type="term" value="F:metal ion binding"/>
    <property type="evidence" value="ECO:0007669"/>
    <property type="project" value="UniProtKB-KW"/>
</dbReference>
<protein>
    <submittedName>
        <fullName evidence="5">HAD-IB family hydrolase</fullName>
    </submittedName>
</protein>
<dbReference type="NCBIfam" id="TIGR01488">
    <property type="entry name" value="HAD-SF-IB"/>
    <property type="match status" value="1"/>
</dbReference>
<name>A0A2W5ZGP5_9BACT</name>
<reference evidence="5 6" key="1">
    <citation type="journal article" date="2017" name="Nature">
        <title>Atmospheric trace gases support primary production in Antarctic desert surface soil.</title>
        <authorList>
            <person name="Ji M."/>
            <person name="Greening C."/>
            <person name="Vanwonterghem I."/>
            <person name="Carere C.R."/>
            <person name="Bay S.K."/>
            <person name="Steen J.A."/>
            <person name="Montgomery K."/>
            <person name="Lines T."/>
            <person name="Beardall J."/>
            <person name="van Dorst J."/>
            <person name="Snape I."/>
            <person name="Stott M.B."/>
            <person name="Hugenholtz P."/>
            <person name="Ferrari B.C."/>
        </authorList>
    </citation>
    <scope>NUCLEOTIDE SEQUENCE [LARGE SCALE GENOMIC DNA]</scope>
    <source>
        <strain evidence="5">RRmetagenome_bin12</strain>
    </source>
</reference>
<evidence type="ECO:0000256" key="1">
    <source>
        <dbReference type="ARBA" id="ARBA00009184"/>
    </source>
</evidence>
<proteinExistence type="inferred from homology"/>
<evidence type="ECO:0000256" key="3">
    <source>
        <dbReference type="ARBA" id="ARBA00022801"/>
    </source>
</evidence>
<evidence type="ECO:0000313" key="6">
    <source>
        <dbReference type="Proteomes" id="UP000248724"/>
    </source>
</evidence>
<comment type="similarity">
    <text evidence="1">Belongs to the HAD-like hydrolase superfamily. SerB family.</text>
</comment>
<dbReference type="InterPro" id="IPR006385">
    <property type="entry name" value="HAD_hydro_SerB1"/>
</dbReference>
<dbReference type="NCBIfam" id="TIGR01490">
    <property type="entry name" value="HAD-SF-IB-hyp1"/>
    <property type="match status" value="1"/>
</dbReference>
<dbReference type="PANTHER" id="PTHR43344">
    <property type="entry name" value="PHOSPHOSERINE PHOSPHATASE"/>
    <property type="match status" value="1"/>
</dbReference>
<keyword evidence="3 5" id="KW-0378">Hydrolase</keyword>
<evidence type="ECO:0000256" key="4">
    <source>
        <dbReference type="ARBA" id="ARBA00022842"/>
    </source>
</evidence>
<dbReference type="AlphaFoldDB" id="A0A2W5ZGP5"/>
<evidence type="ECO:0000313" key="5">
    <source>
        <dbReference type="EMBL" id="PZR83097.1"/>
    </source>
</evidence>
<dbReference type="InterPro" id="IPR036412">
    <property type="entry name" value="HAD-like_sf"/>
</dbReference>
<dbReference type="InterPro" id="IPR023214">
    <property type="entry name" value="HAD_sf"/>
</dbReference>
<organism evidence="5 6">
    <name type="scientific">Candidatus Aeolococcus gillhamiae</name>
    <dbReference type="NCBI Taxonomy" id="3127015"/>
    <lineage>
        <taxon>Bacteria</taxon>
        <taxon>Bacillati</taxon>
        <taxon>Candidatus Dormiibacterota</taxon>
        <taxon>Candidatus Dormibacteria</taxon>
        <taxon>Candidatus Aeolococcales</taxon>
        <taxon>Candidatus Aeolococcaceae</taxon>
        <taxon>Candidatus Aeolococcus</taxon>
    </lineage>
</organism>
<dbReference type="Gene3D" id="3.40.50.1000">
    <property type="entry name" value="HAD superfamily/HAD-like"/>
    <property type="match status" value="1"/>
</dbReference>
<dbReference type="Gene3D" id="1.20.1440.100">
    <property type="entry name" value="SG protein - dephosphorylation function"/>
    <property type="match status" value="1"/>
</dbReference>